<organism evidence="12 13">
    <name type="scientific">Neomoorella thermoacetica</name>
    <name type="common">Clostridium thermoaceticum</name>
    <dbReference type="NCBI Taxonomy" id="1525"/>
    <lineage>
        <taxon>Bacteria</taxon>
        <taxon>Bacillati</taxon>
        <taxon>Bacillota</taxon>
        <taxon>Clostridia</taxon>
        <taxon>Neomoorellales</taxon>
        <taxon>Neomoorellaceae</taxon>
        <taxon>Neomoorella</taxon>
    </lineage>
</organism>
<evidence type="ECO:0000256" key="5">
    <source>
        <dbReference type="ARBA" id="ARBA00054899"/>
    </source>
</evidence>
<comment type="subunit">
    <text evidence="3">Heterodimer of a large and a small subunit.</text>
</comment>
<proteinExistence type="inferred from homology"/>
<dbReference type="AlphaFoldDB" id="A0A1J5JNB4"/>
<evidence type="ECO:0000256" key="10">
    <source>
        <dbReference type="RuleBase" id="RU004504"/>
    </source>
</evidence>
<evidence type="ECO:0000313" key="12">
    <source>
        <dbReference type="EMBL" id="OIQ10204.1"/>
    </source>
</evidence>
<dbReference type="GO" id="GO:0004760">
    <property type="term" value="F:L-serine-pyruvate transaminase activity"/>
    <property type="evidence" value="ECO:0007669"/>
    <property type="project" value="TreeGrafter"/>
</dbReference>
<comment type="caution">
    <text evidence="12">The sequence shown here is derived from an EMBL/GenBank/DDBJ whole genome shotgun (WGS) entry which is preliminary data.</text>
</comment>
<dbReference type="PROSITE" id="PS00595">
    <property type="entry name" value="AA_TRANSFER_CLASS_5"/>
    <property type="match status" value="1"/>
</dbReference>
<protein>
    <recommendedName>
        <fullName evidence="6">Tritium exchange subunit</fullName>
    </recommendedName>
</protein>
<dbReference type="Gene3D" id="3.40.640.10">
    <property type="entry name" value="Type I PLP-dependent aspartate aminotransferase-like (Major domain)"/>
    <property type="match status" value="1"/>
</dbReference>
<dbReference type="InterPro" id="IPR015421">
    <property type="entry name" value="PyrdxlP-dep_Trfase_major"/>
</dbReference>
<dbReference type="FunFam" id="3.40.640.10:FF:000054">
    <property type="entry name" value="Serine--glyoxylate aminotransferase"/>
    <property type="match status" value="1"/>
</dbReference>
<dbReference type="InterPro" id="IPR024169">
    <property type="entry name" value="SP_NH2Trfase/AEP_transaminase"/>
</dbReference>
<evidence type="ECO:0000256" key="6">
    <source>
        <dbReference type="ARBA" id="ARBA00079151"/>
    </source>
</evidence>
<dbReference type="PANTHER" id="PTHR21152:SF40">
    <property type="entry name" value="ALANINE--GLYOXYLATE AMINOTRANSFERASE"/>
    <property type="match status" value="1"/>
</dbReference>
<dbReference type="InterPro" id="IPR015422">
    <property type="entry name" value="PyrdxlP-dep_Trfase_small"/>
</dbReference>
<dbReference type="Gene3D" id="3.90.1150.10">
    <property type="entry name" value="Aspartate Aminotransferase, domain 1"/>
    <property type="match status" value="1"/>
</dbReference>
<dbReference type="EMBL" id="MIHH01000001">
    <property type="protein sequence ID" value="OIQ10204.1"/>
    <property type="molecule type" value="Genomic_DNA"/>
</dbReference>
<dbReference type="Proteomes" id="UP000182743">
    <property type="component" value="Unassembled WGS sequence"/>
</dbReference>
<sequence length="389" mass="40895">MVTDKQILLLPGPTPVPPQVALAMARPAINHRGPEFKALWAEVTSGLKDVFQTRAEVVILTASGTGGMEAAVANLISPGEKVLVVTIGAFGERFVQICRAFNVEAEVVAFPYGQAADPEVIAERLAADTGHEIKAILVQHNETSTGVLNDIQAISRARGDHPALLIVDSISGLAAADLPMDAWHIDVVIAGSQKAFMLPPGLTMLAVGERAWQAAEKCSNQRFYLDIKKARNSGLKGQTPFTPAVPLLYGLQESLRLLKAETLAGSYARHALMRDMVRAGVRALGLKLLADEAIASPAVTAVCVPEGMKPADIINPLRERFGVVVAGGQGAVKDQVFRIGHLGYVSFNDILAGLAALEAVLADAGVPVTRGAAVAAASTILSESEAVDK</sequence>
<dbReference type="InterPro" id="IPR020578">
    <property type="entry name" value="Aminotrans_V_PyrdxlP_BS"/>
</dbReference>
<comment type="similarity">
    <text evidence="2 9">Belongs to the class-V pyridoxal-phosphate-dependent aminotransferase family.</text>
</comment>
<dbReference type="PIRSF" id="PIRSF000524">
    <property type="entry name" value="SPT"/>
    <property type="match status" value="1"/>
</dbReference>
<dbReference type="InterPro" id="IPR000192">
    <property type="entry name" value="Aminotrans_V_dom"/>
</dbReference>
<evidence type="ECO:0000259" key="11">
    <source>
        <dbReference type="Pfam" id="PF00266"/>
    </source>
</evidence>
<reference evidence="12 13" key="1">
    <citation type="submission" date="2016-08" db="EMBL/GenBank/DDBJ databases">
        <title>Genome-based comparison of Moorella thermoacetic strains.</title>
        <authorList>
            <person name="Poehlein A."/>
            <person name="Bengelsdorf F.R."/>
            <person name="Esser C."/>
            <person name="Duerre P."/>
            <person name="Daniel R."/>
        </authorList>
    </citation>
    <scope>NUCLEOTIDE SEQUENCE [LARGE SCALE GENOMIC DNA]</scope>
    <source>
        <strain evidence="12 13">DSM 11768</strain>
    </source>
</reference>
<evidence type="ECO:0000256" key="1">
    <source>
        <dbReference type="ARBA" id="ARBA00001933"/>
    </source>
</evidence>
<evidence type="ECO:0000256" key="8">
    <source>
        <dbReference type="PIRSR" id="PIRSR000524-50"/>
    </source>
</evidence>
<evidence type="ECO:0000256" key="3">
    <source>
        <dbReference type="ARBA" id="ARBA00011771"/>
    </source>
</evidence>
<dbReference type="SUPFAM" id="SSF53383">
    <property type="entry name" value="PLP-dependent transferases"/>
    <property type="match status" value="1"/>
</dbReference>
<evidence type="ECO:0000256" key="7">
    <source>
        <dbReference type="PIRSR" id="PIRSR000524-1"/>
    </source>
</evidence>
<gene>
    <name evidence="12" type="ORF">MOOR_02780</name>
</gene>
<keyword evidence="12" id="KW-0560">Oxidoreductase</keyword>
<dbReference type="InterPro" id="IPR015424">
    <property type="entry name" value="PyrdxlP-dep_Trfase"/>
</dbReference>
<evidence type="ECO:0000256" key="4">
    <source>
        <dbReference type="ARBA" id="ARBA00022898"/>
    </source>
</evidence>
<keyword evidence="4 8" id="KW-0663">Pyridoxal phosphate</keyword>
<feature type="domain" description="Aminotransferase class V" evidence="11">
    <location>
        <begin position="28"/>
        <end position="332"/>
    </location>
</feature>
<dbReference type="GO" id="GO:0019265">
    <property type="term" value="P:glycine biosynthetic process, by transamination of glyoxylate"/>
    <property type="evidence" value="ECO:0007669"/>
    <property type="project" value="TreeGrafter"/>
</dbReference>
<evidence type="ECO:0000256" key="2">
    <source>
        <dbReference type="ARBA" id="ARBA00009236"/>
    </source>
</evidence>
<dbReference type="Pfam" id="PF00266">
    <property type="entry name" value="Aminotran_5"/>
    <property type="match status" value="1"/>
</dbReference>
<comment type="function">
    <text evidence="5">Soluble hydrogenase catalyzes both production and consumption of hydrogen from suitable artificial electron donors or acceptors. This subunit catalyzes the tritium-exchange activity.</text>
</comment>
<evidence type="ECO:0000313" key="13">
    <source>
        <dbReference type="Proteomes" id="UP000182743"/>
    </source>
</evidence>
<comment type="cofactor">
    <cofactor evidence="1 8 10">
        <name>pyridoxal 5'-phosphate</name>
        <dbReference type="ChEBI" id="CHEBI:597326"/>
    </cofactor>
</comment>
<name>A0A1J5JNB4_NEOTH</name>
<feature type="binding site" evidence="7">
    <location>
        <position position="338"/>
    </location>
    <ligand>
        <name>substrate</name>
    </ligand>
</feature>
<feature type="modified residue" description="N6-(pyridoxal phosphate)lysine" evidence="8">
    <location>
        <position position="194"/>
    </location>
</feature>
<dbReference type="GO" id="GO:0016491">
    <property type="term" value="F:oxidoreductase activity"/>
    <property type="evidence" value="ECO:0007669"/>
    <property type="project" value="UniProtKB-KW"/>
</dbReference>
<dbReference type="GO" id="GO:0008453">
    <property type="term" value="F:alanine-glyoxylate transaminase activity"/>
    <property type="evidence" value="ECO:0007669"/>
    <property type="project" value="TreeGrafter"/>
</dbReference>
<accession>A0A1J5JNB4</accession>
<dbReference type="PANTHER" id="PTHR21152">
    <property type="entry name" value="AMINOTRANSFERASE CLASS V"/>
    <property type="match status" value="1"/>
</dbReference>
<evidence type="ECO:0000256" key="9">
    <source>
        <dbReference type="RuleBase" id="RU004075"/>
    </source>
</evidence>